<gene>
    <name evidence="1" type="ORF">FK004_14055</name>
</gene>
<sequence length="259" mass="29500">MAAYALKGTVVKMTETKKRVPQATPSEAIKVSTSVFTFTPTGKIATQEISGNYTNWMYADCYALQYEYDEHKRLKKAVTTHNKRYFEAAQAEKQQPQTLLTVWYDYDAAGTLIAQRAFGPEGKPYSQEKYSYDANGNQIGAESYLYYPAKDTTTVPVPVLFSIGRYTYNNKGLMSTYSYYLNDPEDNTVENLVSKTAYRYDKKGSTISETELGAYLNDGVTPPETKYEYTYDIQGNWTVKTTLSGKQKIEITERKIEYK</sequence>
<evidence type="ECO:0000313" key="2">
    <source>
        <dbReference type="Proteomes" id="UP000244677"/>
    </source>
</evidence>
<dbReference type="Gene3D" id="2.180.10.10">
    <property type="entry name" value="RHS repeat-associated core"/>
    <property type="match status" value="1"/>
</dbReference>
<dbReference type="EMBL" id="CP020919">
    <property type="protein sequence ID" value="AWG26274.1"/>
    <property type="molecule type" value="Genomic_DNA"/>
</dbReference>
<accession>A0A2S1LRB6</accession>
<organism evidence="1 2">
    <name type="scientific">Flavobacterium kingsejongi</name>
    <dbReference type="NCBI Taxonomy" id="1678728"/>
    <lineage>
        <taxon>Bacteria</taxon>
        <taxon>Pseudomonadati</taxon>
        <taxon>Bacteroidota</taxon>
        <taxon>Flavobacteriia</taxon>
        <taxon>Flavobacteriales</taxon>
        <taxon>Flavobacteriaceae</taxon>
        <taxon>Flavobacterium</taxon>
    </lineage>
</organism>
<dbReference type="AlphaFoldDB" id="A0A2S1LRB6"/>
<protein>
    <recommendedName>
        <fullName evidence="3">DUF4595 domain-containing protein</fullName>
    </recommendedName>
</protein>
<evidence type="ECO:0008006" key="3">
    <source>
        <dbReference type="Google" id="ProtNLM"/>
    </source>
</evidence>
<evidence type="ECO:0000313" key="1">
    <source>
        <dbReference type="EMBL" id="AWG26274.1"/>
    </source>
</evidence>
<dbReference type="Proteomes" id="UP000244677">
    <property type="component" value="Chromosome"/>
</dbReference>
<keyword evidence="2" id="KW-1185">Reference proteome</keyword>
<proteinExistence type="predicted"/>
<reference evidence="1 2" key="1">
    <citation type="submission" date="2017-04" db="EMBL/GenBank/DDBJ databases">
        <title>Complete genome sequence of Flavobacterium kingsejong AJ004.</title>
        <authorList>
            <person name="Lee P.C."/>
        </authorList>
    </citation>
    <scope>NUCLEOTIDE SEQUENCE [LARGE SCALE GENOMIC DNA]</scope>
    <source>
        <strain evidence="1 2">AJ004</strain>
    </source>
</reference>
<name>A0A2S1LRB6_9FLAO</name>
<dbReference type="KEGG" id="fki:FK004_14055"/>